<reference evidence="1 2" key="1">
    <citation type="submission" date="2022-05" db="EMBL/GenBank/DDBJ databases">
        <authorList>
            <consortium name="Genoscope - CEA"/>
            <person name="William W."/>
        </authorList>
    </citation>
    <scope>NUCLEOTIDE SEQUENCE [LARGE SCALE GENOMIC DNA]</scope>
</reference>
<dbReference type="PANTHER" id="PTHR46579">
    <property type="entry name" value="F5/8 TYPE C DOMAIN-CONTAINING PROTEIN-RELATED"/>
    <property type="match status" value="1"/>
</dbReference>
<accession>A0AAU9XQX8</accession>
<protein>
    <submittedName>
        <fullName evidence="1">Uncharacterized protein</fullName>
    </submittedName>
</protein>
<dbReference type="AlphaFoldDB" id="A0AAU9XQX8"/>
<dbReference type="PANTHER" id="PTHR46579:SF2">
    <property type="entry name" value="C2H2-TYPE DOMAIN-CONTAINING PROTEIN"/>
    <property type="match status" value="1"/>
</dbReference>
<keyword evidence="2" id="KW-1185">Reference proteome</keyword>
<dbReference type="EMBL" id="CALNXJ010000054">
    <property type="protein sequence ID" value="CAH3153858.1"/>
    <property type="molecule type" value="Genomic_DNA"/>
</dbReference>
<comment type="caution">
    <text evidence="1">The sequence shown here is derived from an EMBL/GenBank/DDBJ whole genome shotgun (WGS) entry which is preliminary data.</text>
</comment>
<organism evidence="1 2">
    <name type="scientific">Pocillopora meandrina</name>
    <dbReference type="NCBI Taxonomy" id="46732"/>
    <lineage>
        <taxon>Eukaryota</taxon>
        <taxon>Metazoa</taxon>
        <taxon>Cnidaria</taxon>
        <taxon>Anthozoa</taxon>
        <taxon>Hexacorallia</taxon>
        <taxon>Scleractinia</taxon>
        <taxon>Astrocoeniina</taxon>
        <taxon>Pocilloporidae</taxon>
        <taxon>Pocillopora</taxon>
    </lineage>
</organism>
<gene>
    <name evidence="1" type="ORF">PMEA_00027306</name>
</gene>
<sequence>MQQSSGRTGHSFTLISAFKVFYQRNISGAGRHLCLYVDIFCKSATTKTELDIVDGLILQFCKSVETLYGKDVITPNMYMHNHLKEVILDHGPVTSFWCFSFEQFSGILGSITTNKRSVELQIMRKFILRFPKDMKLQNQFKGDFKFRSPDVSPSDWLTIYEFSYIATNVPLRGINLLNKSEISVSPCYKLVSFDTDDLKLLTTVYKVLYLEGRIEASQLTETIYKFGSFKIWLPTYGSKIQTRGIRSAKILAFWPAKNEKVLQDAFFISRHRSVLFYTFIQARRGTCHALLCLFKMVF</sequence>
<evidence type="ECO:0000313" key="2">
    <source>
        <dbReference type="Proteomes" id="UP001159428"/>
    </source>
</evidence>
<proteinExistence type="predicted"/>
<dbReference type="Proteomes" id="UP001159428">
    <property type="component" value="Unassembled WGS sequence"/>
</dbReference>
<name>A0AAU9XQX8_9CNID</name>
<evidence type="ECO:0000313" key="1">
    <source>
        <dbReference type="EMBL" id="CAH3153858.1"/>
    </source>
</evidence>